<dbReference type="STRING" id="1210046.B277_01494"/>
<dbReference type="AlphaFoldDB" id="K1E0U9"/>
<evidence type="ECO:0000259" key="4">
    <source>
        <dbReference type="Pfam" id="PF01345"/>
    </source>
</evidence>
<dbReference type="InterPro" id="IPR001434">
    <property type="entry name" value="OmcB-like_DUF11"/>
</dbReference>
<feature type="compositionally biased region" description="Low complexity" evidence="1">
    <location>
        <begin position="392"/>
        <end position="457"/>
    </location>
</feature>
<keyword evidence="2" id="KW-1133">Transmembrane helix</keyword>
<organism evidence="5 6">
    <name type="scientific">Janibacter hoylei PVAS-1</name>
    <dbReference type="NCBI Taxonomy" id="1210046"/>
    <lineage>
        <taxon>Bacteria</taxon>
        <taxon>Bacillati</taxon>
        <taxon>Actinomycetota</taxon>
        <taxon>Actinomycetes</taxon>
        <taxon>Micrococcales</taxon>
        <taxon>Intrasporangiaceae</taxon>
        <taxon>Janibacter</taxon>
    </lineage>
</organism>
<dbReference type="NCBIfam" id="TIGR01451">
    <property type="entry name" value="B_ant_repeat"/>
    <property type="match status" value="1"/>
</dbReference>
<comment type="caution">
    <text evidence="5">The sequence shown here is derived from an EMBL/GenBank/DDBJ whole genome shotgun (WGS) entry which is preliminary data.</text>
</comment>
<gene>
    <name evidence="5" type="ORF">B277_01494</name>
</gene>
<evidence type="ECO:0000256" key="3">
    <source>
        <dbReference type="SAM" id="SignalP"/>
    </source>
</evidence>
<proteinExistence type="predicted"/>
<keyword evidence="2" id="KW-0472">Membrane</keyword>
<dbReference type="Proteomes" id="UP000004474">
    <property type="component" value="Unassembled WGS sequence"/>
</dbReference>
<protein>
    <recommendedName>
        <fullName evidence="4">DUF11 domain-containing protein</fullName>
    </recommendedName>
</protein>
<keyword evidence="3" id="KW-0732">Signal</keyword>
<dbReference type="Gene3D" id="2.60.40.740">
    <property type="match status" value="1"/>
</dbReference>
<sequence>MSRWFFAAVLTMFGAVAGAPSSSAAEIESGGPLTSIDISPVLNCDVRYEGDVMGEWYDDIACGTFVAFDDRLFGPERVPAGGDATLVDNYEPFTAVSQSGPTGAGTSASPYTVTTTVGLGDTGATLTQVDTYVAGATAYRTDIRITGGATTGDAVVFRGGDCYLQDSDFGLGQVLDGNSPVCKAQPDSVNPERVEGMRPLSSGAAYIEAGYNQVWEAIGRGEMLPNTCRCDERIDNGIAISWTREISQGATVTLSSLTFFSPVGTTPLTVSKTVDQSEVSAGSEVTYTIRVSNPGATSQVVSSVTDSLPAGFTYVPGSTTGATTNDPTGTTDLTWTDDIEVPAATGDTPGSVSLSFRATVSDVAGTYTNTASATGEGVTVVAAEDTAPVTVTAASPTTATSTTSTSTSTTSSSSTSTSTTSTSTSSTPTSTTTSDPTATTSQPTSTTTGGPTATVSGGPETPDVVQTDGGPMDSASGGALVVLAGAAGLGLLLALRWSVMRPSRRH</sequence>
<dbReference type="EMBL" id="ALWX01000005">
    <property type="protein sequence ID" value="EKA62510.1"/>
    <property type="molecule type" value="Genomic_DNA"/>
</dbReference>
<dbReference type="InterPro" id="IPR047589">
    <property type="entry name" value="DUF11_rpt"/>
</dbReference>
<feature type="region of interest" description="Disordered" evidence="1">
    <location>
        <begin position="392"/>
        <end position="472"/>
    </location>
</feature>
<keyword evidence="2" id="KW-0812">Transmembrane</keyword>
<dbReference type="PATRIC" id="fig|1210046.3.peg.295"/>
<evidence type="ECO:0000313" key="6">
    <source>
        <dbReference type="Proteomes" id="UP000004474"/>
    </source>
</evidence>
<dbReference type="SUPFAM" id="SSF49401">
    <property type="entry name" value="Bacterial adhesins"/>
    <property type="match status" value="1"/>
</dbReference>
<dbReference type="eggNOG" id="COG1361">
    <property type="taxonomic scope" value="Bacteria"/>
</dbReference>
<reference evidence="5 6" key="1">
    <citation type="journal article" date="2012" name="J. Bacteriol.">
        <title>Genome Sequence of Janibacter hoylei MTCC8307, Isolated from the Stratospheric Air.</title>
        <authorList>
            <person name="Pawar S.P."/>
            <person name="Dhotre D.P."/>
            <person name="Shetty S.A."/>
            <person name="Chowdhury S.P."/>
            <person name="Chaudhari B.L."/>
            <person name="Shouche Y.S."/>
        </authorList>
    </citation>
    <scope>NUCLEOTIDE SEQUENCE [LARGE SCALE GENOMIC DNA]</scope>
    <source>
        <strain evidence="5 6">PVAS-1</strain>
    </source>
</reference>
<dbReference type="InterPro" id="IPR008966">
    <property type="entry name" value="Adhesion_dom_sf"/>
</dbReference>
<accession>K1E0U9</accession>
<name>K1E0U9_9MICO</name>
<feature type="chain" id="PRO_5003842537" description="DUF11 domain-containing protein" evidence="3">
    <location>
        <begin position="25"/>
        <end position="506"/>
    </location>
</feature>
<evidence type="ECO:0000256" key="2">
    <source>
        <dbReference type="SAM" id="Phobius"/>
    </source>
</evidence>
<dbReference type="Pfam" id="PF01345">
    <property type="entry name" value="DUF11"/>
    <property type="match status" value="1"/>
</dbReference>
<evidence type="ECO:0000313" key="5">
    <source>
        <dbReference type="EMBL" id="EKA62510.1"/>
    </source>
</evidence>
<feature type="domain" description="DUF11" evidence="4">
    <location>
        <begin position="268"/>
        <end position="390"/>
    </location>
</feature>
<feature type="signal peptide" evidence="3">
    <location>
        <begin position="1"/>
        <end position="24"/>
    </location>
</feature>
<feature type="transmembrane region" description="Helical" evidence="2">
    <location>
        <begin position="475"/>
        <end position="495"/>
    </location>
</feature>
<evidence type="ECO:0000256" key="1">
    <source>
        <dbReference type="SAM" id="MobiDB-lite"/>
    </source>
</evidence>